<name>A0AAV4DC68_9GAST</name>
<dbReference type="AlphaFoldDB" id="A0AAV4DC68"/>
<comment type="caution">
    <text evidence="2">The sequence shown here is derived from an EMBL/GenBank/DDBJ whole genome shotgun (WGS) entry which is preliminary data.</text>
</comment>
<dbReference type="GO" id="GO:0000149">
    <property type="term" value="F:SNARE binding"/>
    <property type="evidence" value="ECO:0007669"/>
    <property type="project" value="TreeGrafter"/>
</dbReference>
<dbReference type="GO" id="GO:1990745">
    <property type="term" value="C:EARP complex"/>
    <property type="evidence" value="ECO:0007669"/>
    <property type="project" value="InterPro"/>
</dbReference>
<sequence>MQYQDAKGVILLEILPQGQCINAARYCSTLDRLKEAIHRKRPGLLRRGVVRQHDNETPHSANLTQQWLQRYGWEIFPHPAHSPDLAPSDFLLFGPLKRHLGGMAFETEDDLISELRNWFDNLEVDFFRPFNNDKTINTRLFTTLQRIRDDLIVQPSGQTQAGAEPQEGMDKILPASMAPHVNLTMSSNLFGLSERVVATESLMFLVKQLDYLHPYLEELIPANKKAFLSQFYSQTVHMASEVRKPVYIVVSRNSVAYDLVLQQMGTVKWDVKEIMSQHSAYIDTLLQSFRDLKQKLSELERRVPLPRPVTDLLWEQCIRQANRTFVEGYASSKKCSHEGRALMQLDFQQFLTNIDYFVELKPIPEREFVEAYIKAYYLSKTQLEVWVHDHKEYSNKQLLSLINCVQQLDRKSKQKLISMVEEMDRGRR</sequence>
<accession>A0AAV4DC68</accession>
<dbReference type="PANTHER" id="PTHR13258">
    <property type="entry name" value="SYNDETIN"/>
    <property type="match status" value="1"/>
</dbReference>
<dbReference type="Pfam" id="PF01359">
    <property type="entry name" value="Transposase_1"/>
    <property type="match status" value="1"/>
</dbReference>
<dbReference type="InterPro" id="IPR001888">
    <property type="entry name" value="Transposase_1"/>
</dbReference>
<dbReference type="GO" id="GO:0003676">
    <property type="term" value="F:nucleic acid binding"/>
    <property type="evidence" value="ECO:0007669"/>
    <property type="project" value="InterPro"/>
</dbReference>
<protein>
    <submittedName>
        <fullName evidence="2">Coiled-coil domain-containing protein 132</fullName>
    </submittedName>
</protein>
<reference evidence="2 3" key="1">
    <citation type="journal article" date="2021" name="Elife">
        <title>Chloroplast acquisition without the gene transfer in kleptoplastic sea slugs, Plakobranchus ocellatus.</title>
        <authorList>
            <person name="Maeda T."/>
            <person name="Takahashi S."/>
            <person name="Yoshida T."/>
            <person name="Shimamura S."/>
            <person name="Takaki Y."/>
            <person name="Nagai Y."/>
            <person name="Toyoda A."/>
            <person name="Suzuki Y."/>
            <person name="Arimoto A."/>
            <person name="Ishii H."/>
            <person name="Satoh N."/>
            <person name="Nishiyama T."/>
            <person name="Hasebe M."/>
            <person name="Maruyama T."/>
            <person name="Minagawa J."/>
            <person name="Obokata J."/>
            <person name="Shigenobu S."/>
        </authorList>
    </citation>
    <scope>NUCLEOTIDE SEQUENCE [LARGE SCALE GENOMIC DNA]</scope>
</reference>
<evidence type="ECO:0000313" key="2">
    <source>
        <dbReference type="EMBL" id="GFO41645.1"/>
    </source>
</evidence>
<dbReference type="Pfam" id="PF10474">
    <property type="entry name" value="Syndetin_C"/>
    <property type="match status" value="1"/>
</dbReference>
<dbReference type="InterPro" id="IPR040047">
    <property type="entry name" value="VPS50"/>
</dbReference>
<dbReference type="PANTHER" id="PTHR13258:SF0">
    <property type="entry name" value="SYNDETIN"/>
    <property type="match status" value="1"/>
</dbReference>
<organism evidence="2 3">
    <name type="scientific">Plakobranchus ocellatus</name>
    <dbReference type="NCBI Taxonomy" id="259542"/>
    <lineage>
        <taxon>Eukaryota</taxon>
        <taxon>Metazoa</taxon>
        <taxon>Spiralia</taxon>
        <taxon>Lophotrochozoa</taxon>
        <taxon>Mollusca</taxon>
        <taxon>Gastropoda</taxon>
        <taxon>Heterobranchia</taxon>
        <taxon>Euthyneura</taxon>
        <taxon>Panpulmonata</taxon>
        <taxon>Sacoglossa</taxon>
        <taxon>Placobranchoidea</taxon>
        <taxon>Plakobranchidae</taxon>
        <taxon>Plakobranchus</taxon>
    </lineage>
</organism>
<dbReference type="Proteomes" id="UP000735302">
    <property type="component" value="Unassembled WGS sequence"/>
</dbReference>
<feature type="domain" description="Syndetin C-terminal" evidence="1">
    <location>
        <begin position="189"/>
        <end position="421"/>
    </location>
</feature>
<evidence type="ECO:0000259" key="1">
    <source>
        <dbReference type="Pfam" id="PF10474"/>
    </source>
</evidence>
<dbReference type="GO" id="GO:0005829">
    <property type="term" value="C:cytosol"/>
    <property type="evidence" value="ECO:0007669"/>
    <property type="project" value="GOC"/>
</dbReference>
<evidence type="ECO:0000313" key="3">
    <source>
        <dbReference type="Proteomes" id="UP000735302"/>
    </source>
</evidence>
<dbReference type="InterPro" id="IPR036397">
    <property type="entry name" value="RNaseH_sf"/>
</dbReference>
<proteinExistence type="predicted"/>
<dbReference type="GO" id="GO:0042147">
    <property type="term" value="P:retrograde transport, endosome to Golgi"/>
    <property type="evidence" value="ECO:0007669"/>
    <property type="project" value="InterPro"/>
</dbReference>
<dbReference type="InterPro" id="IPR019514">
    <property type="entry name" value="Syndetin_C"/>
</dbReference>
<keyword evidence="3" id="KW-1185">Reference proteome</keyword>
<gene>
    <name evidence="2" type="ORF">PoB_006815000</name>
</gene>
<dbReference type="EMBL" id="BLXT01007705">
    <property type="protein sequence ID" value="GFO41645.1"/>
    <property type="molecule type" value="Genomic_DNA"/>
</dbReference>
<dbReference type="GO" id="GO:0032456">
    <property type="term" value="P:endocytic recycling"/>
    <property type="evidence" value="ECO:0007669"/>
    <property type="project" value="InterPro"/>
</dbReference>
<dbReference type="Gene3D" id="3.30.420.10">
    <property type="entry name" value="Ribonuclease H-like superfamily/Ribonuclease H"/>
    <property type="match status" value="1"/>
</dbReference>